<dbReference type="PANTHER" id="PTHR10366">
    <property type="entry name" value="NAD DEPENDENT EPIMERASE/DEHYDRATASE"/>
    <property type="match status" value="1"/>
</dbReference>
<keyword evidence="1" id="KW-0560">Oxidoreductase</keyword>
<dbReference type="Gene3D" id="3.40.50.720">
    <property type="entry name" value="NAD(P)-binding Rossmann-like Domain"/>
    <property type="match status" value="1"/>
</dbReference>
<gene>
    <name evidence="4" type="ORF">CI238_09641</name>
</gene>
<comment type="caution">
    <text evidence="4">The sequence shown here is derived from an EMBL/GenBank/DDBJ whole genome shotgun (WGS) entry which is preliminary data.</text>
</comment>
<feature type="domain" description="NAD-dependent epimerase/dehydratase" evidence="3">
    <location>
        <begin position="5"/>
        <end position="249"/>
    </location>
</feature>
<accession>A0A161Y615</accession>
<comment type="similarity">
    <text evidence="2">Belongs to the NAD(P)-dependent epimerase/dehydratase family. Dihydroflavonol-4-reductase subfamily.</text>
</comment>
<dbReference type="PANTHER" id="PTHR10366:SF812">
    <property type="entry name" value="VPS9 DOMAIN-CONTAINING PROTEIN"/>
    <property type="match status" value="1"/>
</dbReference>
<dbReference type="GO" id="GO:0016616">
    <property type="term" value="F:oxidoreductase activity, acting on the CH-OH group of donors, NAD or NADP as acceptor"/>
    <property type="evidence" value="ECO:0007669"/>
    <property type="project" value="TreeGrafter"/>
</dbReference>
<organism evidence="4 5">
    <name type="scientific">Colletotrichum incanum</name>
    <name type="common">Soybean anthracnose fungus</name>
    <dbReference type="NCBI Taxonomy" id="1573173"/>
    <lineage>
        <taxon>Eukaryota</taxon>
        <taxon>Fungi</taxon>
        <taxon>Dikarya</taxon>
        <taxon>Ascomycota</taxon>
        <taxon>Pezizomycotina</taxon>
        <taxon>Sordariomycetes</taxon>
        <taxon>Hypocreomycetidae</taxon>
        <taxon>Glomerellales</taxon>
        <taxon>Glomerellaceae</taxon>
        <taxon>Colletotrichum</taxon>
        <taxon>Colletotrichum spaethianum species complex</taxon>
    </lineage>
</organism>
<evidence type="ECO:0000256" key="1">
    <source>
        <dbReference type="ARBA" id="ARBA00023002"/>
    </source>
</evidence>
<dbReference type="AlphaFoldDB" id="A0A161Y615"/>
<dbReference type="InterPro" id="IPR001509">
    <property type="entry name" value="Epimerase_deHydtase"/>
</dbReference>
<reference evidence="4 5" key="1">
    <citation type="submission" date="2015-06" db="EMBL/GenBank/DDBJ databases">
        <title>Survival trade-offs in plant roots during colonization by closely related pathogenic and mutualistic fungi.</title>
        <authorList>
            <person name="Hacquard S."/>
            <person name="Kracher B."/>
            <person name="Hiruma K."/>
            <person name="Weinman A."/>
            <person name="Muench P."/>
            <person name="Garrido Oter R."/>
            <person name="Ver Loren van Themaat E."/>
            <person name="Dallerey J.-F."/>
            <person name="Damm U."/>
            <person name="Henrissat B."/>
            <person name="Lespinet O."/>
            <person name="Thon M."/>
            <person name="Kemen E."/>
            <person name="McHardy A.C."/>
            <person name="Schulze-Lefert P."/>
            <person name="O'Connell R.J."/>
        </authorList>
    </citation>
    <scope>NUCLEOTIDE SEQUENCE [LARGE SCALE GENOMIC DNA]</scope>
    <source>
        <strain evidence="4 5">MAFF 238704</strain>
    </source>
</reference>
<evidence type="ECO:0000259" key="3">
    <source>
        <dbReference type="Pfam" id="PF01370"/>
    </source>
</evidence>
<dbReference type="InterPro" id="IPR050425">
    <property type="entry name" value="NAD(P)_dehydrat-like"/>
</dbReference>
<sequence length="343" mass="38226">MNKSLVTGDTGFIGLYVVKLLLERGSHVNTTVRSLKNTAKCKPLLDLQAYYPGCLSLFEADLMENGSFRPAMEGCEVVYHIASPFLVPQRIKDGLKDCVEPALQSTQSIFQPANEVESVRRVVLTSSVAAMYSDNADVLEEKDQTLTEACWNETSSISYAPYSYSKTVAEQEAWKMQKVQSRWSLVVVNPGIVLGPSLNPPESVSGSHSMFESIYRGDNRMGCADLSWPPVDVRDVAEAHVRAGENTATSGRYIISGDHTVSLLDMANLVRPVHQKPKVLTCWNMPKLSGAVYRHIKRWTNANVGIPFKVDNSRSRKDLGIVHRSAEEAVQSRYETWRKKQKV</sequence>
<evidence type="ECO:0000313" key="5">
    <source>
        <dbReference type="Proteomes" id="UP000076584"/>
    </source>
</evidence>
<dbReference type="Pfam" id="PF01370">
    <property type="entry name" value="Epimerase"/>
    <property type="match status" value="1"/>
</dbReference>
<keyword evidence="5" id="KW-1185">Reference proteome</keyword>
<dbReference type="STRING" id="1573173.A0A161Y615"/>
<dbReference type="SUPFAM" id="SSF51735">
    <property type="entry name" value="NAD(P)-binding Rossmann-fold domains"/>
    <property type="match status" value="1"/>
</dbReference>
<name>A0A161Y615_COLIC</name>
<dbReference type="EMBL" id="LFIW01000765">
    <property type="protein sequence ID" value="KZL84912.1"/>
    <property type="molecule type" value="Genomic_DNA"/>
</dbReference>
<evidence type="ECO:0000256" key="2">
    <source>
        <dbReference type="ARBA" id="ARBA00023445"/>
    </source>
</evidence>
<dbReference type="InterPro" id="IPR036291">
    <property type="entry name" value="NAD(P)-bd_dom_sf"/>
</dbReference>
<dbReference type="Proteomes" id="UP000076584">
    <property type="component" value="Unassembled WGS sequence"/>
</dbReference>
<proteinExistence type="inferred from homology"/>
<protein>
    <submittedName>
        <fullName evidence="4">Cinnamyl-alcohol dehydrogenase</fullName>
    </submittedName>
</protein>
<evidence type="ECO:0000313" key="4">
    <source>
        <dbReference type="EMBL" id="KZL84912.1"/>
    </source>
</evidence>